<evidence type="ECO:0000256" key="8">
    <source>
        <dbReference type="SAM" id="Phobius"/>
    </source>
</evidence>
<evidence type="ECO:0000256" key="7">
    <source>
        <dbReference type="ARBA" id="ARBA00023136"/>
    </source>
</evidence>
<dbReference type="Gene3D" id="3.40.1710.10">
    <property type="entry name" value="abc type-2 transporter like domain"/>
    <property type="match status" value="1"/>
</dbReference>
<evidence type="ECO:0000256" key="1">
    <source>
        <dbReference type="ARBA" id="ARBA00004651"/>
    </source>
</evidence>
<dbReference type="PANTHER" id="PTHR30294">
    <property type="entry name" value="MEMBRANE COMPONENT OF ABC TRANSPORTER YHHJ-RELATED"/>
    <property type="match status" value="1"/>
</dbReference>
<feature type="transmembrane region" description="Helical" evidence="8">
    <location>
        <begin position="345"/>
        <end position="365"/>
    </location>
</feature>
<comment type="caution">
    <text evidence="10">The sequence shown here is derived from an EMBL/GenBank/DDBJ whole genome shotgun (WGS) entry which is preliminary data.</text>
</comment>
<dbReference type="InterPro" id="IPR047817">
    <property type="entry name" value="ABC2_TM_bact-type"/>
</dbReference>
<evidence type="ECO:0000256" key="2">
    <source>
        <dbReference type="ARBA" id="ARBA00007783"/>
    </source>
</evidence>
<evidence type="ECO:0000313" key="10">
    <source>
        <dbReference type="EMBL" id="MPM74412.1"/>
    </source>
</evidence>
<keyword evidence="6 8" id="KW-1133">Transmembrane helix</keyword>
<dbReference type="InterPro" id="IPR013525">
    <property type="entry name" value="ABC2_TM"/>
</dbReference>
<dbReference type="AlphaFoldDB" id="A0A645CC02"/>
<dbReference type="Pfam" id="PF12698">
    <property type="entry name" value="ABC2_membrane_3"/>
    <property type="match status" value="1"/>
</dbReference>
<keyword evidence="3" id="KW-0813">Transport</keyword>
<comment type="similarity">
    <text evidence="2">Belongs to the ABC-2 integral membrane protein family.</text>
</comment>
<feature type="transmembrane region" description="Helical" evidence="8">
    <location>
        <begin position="20"/>
        <end position="39"/>
    </location>
</feature>
<feature type="transmembrane region" description="Helical" evidence="8">
    <location>
        <begin position="258"/>
        <end position="278"/>
    </location>
</feature>
<evidence type="ECO:0000256" key="4">
    <source>
        <dbReference type="ARBA" id="ARBA00022475"/>
    </source>
</evidence>
<dbReference type="GO" id="GO:0140359">
    <property type="term" value="F:ABC-type transporter activity"/>
    <property type="evidence" value="ECO:0007669"/>
    <property type="project" value="InterPro"/>
</dbReference>
<gene>
    <name evidence="10" type="primary">ybhR_27</name>
    <name evidence="10" type="ORF">SDC9_121400</name>
</gene>
<feature type="transmembrane region" description="Helical" evidence="8">
    <location>
        <begin position="228"/>
        <end position="252"/>
    </location>
</feature>
<dbReference type="GO" id="GO:0005886">
    <property type="term" value="C:plasma membrane"/>
    <property type="evidence" value="ECO:0007669"/>
    <property type="project" value="UniProtKB-SubCell"/>
</dbReference>
<comment type="subcellular location">
    <subcellularLocation>
        <location evidence="1">Cell membrane</location>
        <topology evidence="1">Multi-pass membrane protein</topology>
    </subcellularLocation>
</comment>
<proteinExistence type="inferred from homology"/>
<name>A0A645CC02_9ZZZZ</name>
<feature type="domain" description="ABC transmembrane type-2" evidence="9">
    <location>
        <begin position="127"/>
        <end position="370"/>
    </location>
</feature>
<dbReference type="InterPro" id="IPR051449">
    <property type="entry name" value="ABC-2_transporter_component"/>
</dbReference>
<dbReference type="EMBL" id="VSSQ01025947">
    <property type="protein sequence ID" value="MPM74412.1"/>
    <property type="molecule type" value="Genomic_DNA"/>
</dbReference>
<protein>
    <submittedName>
        <fullName evidence="10">Putative multidrug ABC transporter permease YbhR</fullName>
    </submittedName>
</protein>
<organism evidence="10">
    <name type="scientific">bioreactor metagenome</name>
    <dbReference type="NCBI Taxonomy" id="1076179"/>
    <lineage>
        <taxon>unclassified sequences</taxon>
        <taxon>metagenomes</taxon>
        <taxon>ecological metagenomes</taxon>
    </lineage>
</organism>
<keyword evidence="5 8" id="KW-0812">Transmembrane</keyword>
<reference evidence="10" key="1">
    <citation type="submission" date="2019-08" db="EMBL/GenBank/DDBJ databases">
        <authorList>
            <person name="Kucharzyk K."/>
            <person name="Murdoch R.W."/>
            <person name="Higgins S."/>
            <person name="Loffler F."/>
        </authorList>
    </citation>
    <scope>NUCLEOTIDE SEQUENCE</scope>
</reference>
<dbReference type="PROSITE" id="PS51012">
    <property type="entry name" value="ABC_TM2"/>
    <property type="match status" value="1"/>
</dbReference>
<keyword evidence="4" id="KW-1003">Cell membrane</keyword>
<accession>A0A645CC02</accession>
<evidence type="ECO:0000256" key="6">
    <source>
        <dbReference type="ARBA" id="ARBA00022989"/>
    </source>
</evidence>
<evidence type="ECO:0000256" key="5">
    <source>
        <dbReference type="ARBA" id="ARBA00022692"/>
    </source>
</evidence>
<keyword evidence="7 8" id="KW-0472">Membrane</keyword>
<feature type="transmembrane region" description="Helical" evidence="8">
    <location>
        <begin position="290"/>
        <end position="309"/>
    </location>
</feature>
<feature type="transmembrane region" description="Helical" evidence="8">
    <location>
        <begin position="178"/>
        <end position="201"/>
    </location>
</feature>
<evidence type="ECO:0000256" key="3">
    <source>
        <dbReference type="ARBA" id="ARBA00022448"/>
    </source>
</evidence>
<dbReference type="PANTHER" id="PTHR30294:SF29">
    <property type="entry name" value="MULTIDRUG ABC TRANSPORTER PERMEASE YBHS-RELATED"/>
    <property type="match status" value="1"/>
</dbReference>
<evidence type="ECO:0000259" key="9">
    <source>
        <dbReference type="PROSITE" id="PS51012"/>
    </source>
</evidence>
<sequence length="371" mass="41859">MIIKYLLEKEFKQLFRNIFIPKIILVMTLNIILIMPWAANQEIRGINLSVVDNDHSIYSTRLINKITSSRYFNLSEVSSSNSIALKTVAQGKSDIILELQYDFEKNLMSGEVANVMISANAVNGVKAGLGTSYLANILNDFSHEIREENHKFSGKSVVPIINVETQNNFNPYLDYKLFMIPALIAMLLTMIAGFLPALNIVSEKEIGTIEQINVTPVNKFIFILSKLIPYWVIGFVVISICFILSALVYGIYPSGNLITIYFFASLYILVISGLGLVISNYSSTIQQAMFIMFYFMMIFNLMSGLFTPINSMPGWAQDITIFIPLKYFIQVLRMIYLKGSSISDLVTEAIALISFALFFNIWAVISYKKSS</sequence>